<dbReference type="GO" id="GO:0031625">
    <property type="term" value="F:ubiquitin protein ligase binding"/>
    <property type="evidence" value="ECO:0007669"/>
    <property type="project" value="InterPro"/>
</dbReference>
<feature type="signal peptide" evidence="16">
    <location>
        <begin position="1"/>
        <end position="25"/>
    </location>
</feature>
<dbReference type="AlphaFoldDB" id="A0A2R8MQK4"/>
<evidence type="ECO:0000256" key="7">
    <source>
        <dbReference type="ARBA" id="ARBA00022989"/>
    </source>
</evidence>
<reference evidence="18" key="2">
    <citation type="submission" date="2025-08" db="UniProtKB">
        <authorList>
            <consortium name="Ensembl"/>
        </authorList>
    </citation>
    <scope>IDENTIFICATION</scope>
</reference>
<keyword evidence="4" id="KW-0812">Transmembrane</keyword>
<keyword evidence="19" id="KW-1185">Reference proteome</keyword>
<keyword evidence="16" id="KW-0732">Signal</keyword>
<dbReference type="InterPro" id="IPR001107">
    <property type="entry name" value="Band_7"/>
</dbReference>
<evidence type="ECO:0000256" key="9">
    <source>
        <dbReference type="ARBA" id="ARBA00023136"/>
    </source>
</evidence>
<dbReference type="GO" id="GO:0032933">
    <property type="term" value="P:SREBP signaling pathway"/>
    <property type="evidence" value="ECO:0007669"/>
    <property type="project" value="TreeGrafter"/>
</dbReference>
<evidence type="ECO:0000256" key="2">
    <source>
        <dbReference type="ARBA" id="ARBA00008164"/>
    </source>
</evidence>
<dbReference type="GO" id="GO:0015485">
    <property type="term" value="F:cholesterol binding"/>
    <property type="evidence" value="ECO:0007669"/>
    <property type="project" value="TreeGrafter"/>
</dbReference>
<evidence type="ECO:0000313" key="19">
    <source>
        <dbReference type="Proteomes" id="UP000008225"/>
    </source>
</evidence>
<reference evidence="18" key="1">
    <citation type="submission" date="2009-03" db="EMBL/GenBank/DDBJ databases">
        <authorList>
            <person name="Warren W."/>
            <person name="Ye L."/>
            <person name="Minx P."/>
            <person name="Worley K."/>
            <person name="Gibbs R."/>
            <person name="Wilson R.K."/>
        </authorList>
    </citation>
    <scope>NUCLEOTIDE SEQUENCE [LARGE SCALE GENOMIC DNA]</scope>
</reference>
<gene>
    <name evidence="18" type="primary">ERLIN2</name>
</gene>
<protein>
    <recommendedName>
        <fullName evidence="15">Erlin</fullName>
        <shortName evidence="15">SPFH domain-containing protein</shortName>
    </recommendedName>
    <alternativeName>
        <fullName evidence="15">Endoplasmic reticulum lipid raft-associated protein</fullName>
    </alternativeName>
    <alternativeName>
        <fullName evidence="15">Stomatin-prohibitin-flotillin-HflC/K domain-containing protein</fullName>
    </alternativeName>
</protein>
<reference evidence="18" key="3">
    <citation type="submission" date="2025-09" db="UniProtKB">
        <authorList>
            <consortium name="Ensembl"/>
        </authorList>
    </citation>
    <scope>IDENTIFICATION</scope>
</reference>
<dbReference type="GO" id="GO:0008203">
    <property type="term" value="P:cholesterol metabolic process"/>
    <property type="evidence" value="ECO:0007669"/>
    <property type="project" value="UniProtKB-UniRule"/>
</dbReference>
<keyword evidence="10 15" id="KW-1207">Sterol metabolism</keyword>
<dbReference type="GeneTree" id="ENSGT00390000014666"/>
<keyword evidence="11 15" id="KW-0325">Glycoprotein</keyword>
<evidence type="ECO:0000313" key="18">
    <source>
        <dbReference type="Ensembl" id="ENSCJAP00000063558.2"/>
    </source>
</evidence>
<feature type="chain" id="PRO_5023944632" description="Erlin" evidence="16">
    <location>
        <begin position="26"/>
        <end position="204"/>
    </location>
</feature>
<dbReference type="GO" id="GO:0005789">
    <property type="term" value="C:endoplasmic reticulum membrane"/>
    <property type="evidence" value="ECO:0007669"/>
    <property type="project" value="UniProtKB-SubCell"/>
</dbReference>
<comment type="subunit">
    <text evidence="14">Forms a heteromeric complex with ERLIN1. In complex with ERLIN1, interacts with RNF170. Interacts with activated ITPR1, independently of the degree of ITPR1 polyubiquitination. Interacts with SCAP, INSIG1, SREBF1 and SREBF2 under cholesterol sufficiency conditions; indicative for an association with the SCAP-SREBP-INSIG complex. Probably part of an AMFR/gp78 and INSIG1-containing ubiquitin ligase complex involved in ERAD of HMGCR. Interacts with TMUB1; TMUB1 bridges the association with AMFR. Interacts with SYVN1 and RNF139. Interacts with TMEM259. Interacts with TMEM41B.</text>
</comment>
<comment type="function">
    <text evidence="13">Component of the ERLIN1/ERLIN2 complex which mediates the endoplasmic reticulum-associated degradation (ERAD) of inositol 1,4,5-trisphosphate receptors (IP3Rs) such as ITPR1. Promotes sterol-accelerated ERAD of HMGCR probably implicating an AMFR/gp78-containing ubiquitin ligase complex. Involved in regulation of cellular cholesterol homeostasis by regulation the SREBP signaling pathway. May promote ER retention of the SCAP-SREBF complex.</text>
</comment>
<keyword evidence="9" id="KW-0472">Membrane</keyword>
<name>A0A2R8MQK4_CALJA</name>
<evidence type="ECO:0000256" key="10">
    <source>
        <dbReference type="ARBA" id="ARBA00023166"/>
    </source>
</evidence>
<comment type="similarity">
    <text evidence="2 15">Belongs to the band 7/mec-2 family.</text>
</comment>
<proteinExistence type="inferred from homology"/>
<comment type="subcellular location">
    <subcellularLocation>
        <location evidence="1 15">Endoplasmic reticulum membrane</location>
        <topology evidence="1 15">Single-pass type II membrane protein</topology>
    </subcellularLocation>
</comment>
<comment type="function">
    <text evidence="15">Mediates the endoplasmic reticulum-associated degradation (ERAD) of inositol 1,4,5-trisphosphate receptors (IP3Rs). Involved in regulation of cellular cholesterol homeostasis by regulation the SREBP signaling pathway.</text>
</comment>
<evidence type="ECO:0000256" key="3">
    <source>
        <dbReference type="ARBA" id="ARBA00022548"/>
    </source>
</evidence>
<keyword evidence="7" id="KW-1133">Transmembrane helix</keyword>
<keyword evidence="8 15" id="KW-0443">Lipid metabolism</keyword>
<dbReference type="Proteomes" id="UP000008225">
    <property type="component" value="Chromosome 13"/>
</dbReference>
<evidence type="ECO:0000259" key="17">
    <source>
        <dbReference type="SMART" id="SM00244"/>
    </source>
</evidence>
<dbReference type="SMART" id="SM00244">
    <property type="entry name" value="PHB"/>
    <property type="match status" value="1"/>
</dbReference>
<evidence type="ECO:0000256" key="15">
    <source>
        <dbReference type="RuleBase" id="RU369041"/>
    </source>
</evidence>
<sequence>MAQLGAVVAVVSSFFCASLFSAVHKIEEGHIGVYYRGGALLTSTSGPGFHLMLPFITSYKSVQTTLQTDEVKNVPCGTSGGVMIYFDRIEVVNFLVPNAVYDIVKNYTADYDKALIFNKIHHELNQFCSVHTLQEVYIELFGKKVPPERMLKQGSNPASLHCLMPGCLQGVMGTYRQEMFKNLMLRSWSQRSSWRMLMTVQQDP</sequence>
<evidence type="ECO:0000256" key="16">
    <source>
        <dbReference type="SAM" id="SignalP"/>
    </source>
</evidence>
<evidence type="ECO:0000256" key="12">
    <source>
        <dbReference type="ARBA" id="ARBA00023221"/>
    </source>
</evidence>
<dbReference type="Pfam" id="PF01145">
    <property type="entry name" value="Band_7"/>
    <property type="match status" value="1"/>
</dbReference>
<dbReference type="InterPro" id="IPR033294">
    <property type="entry name" value="Erlin1/2"/>
</dbReference>
<evidence type="ECO:0000256" key="5">
    <source>
        <dbReference type="ARBA" id="ARBA00022824"/>
    </source>
</evidence>
<dbReference type="Ensembl" id="ENSCJAT00000085947.3">
    <property type="protein sequence ID" value="ENSCJAP00000063558.2"/>
    <property type="gene ID" value="ENSCJAG00000002768.5"/>
</dbReference>
<evidence type="ECO:0000256" key="14">
    <source>
        <dbReference type="ARBA" id="ARBA00046346"/>
    </source>
</evidence>
<keyword evidence="12 15" id="KW-0753">Steroid metabolism</keyword>
<evidence type="ECO:0000256" key="1">
    <source>
        <dbReference type="ARBA" id="ARBA00004648"/>
    </source>
</evidence>
<keyword evidence="5 15" id="KW-0256">Endoplasmic reticulum</keyword>
<organism evidence="18 19">
    <name type="scientific">Callithrix jacchus</name>
    <name type="common">White-tufted-ear marmoset</name>
    <name type="synonym">Simia Jacchus</name>
    <dbReference type="NCBI Taxonomy" id="9483"/>
    <lineage>
        <taxon>Eukaryota</taxon>
        <taxon>Metazoa</taxon>
        <taxon>Chordata</taxon>
        <taxon>Craniata</taxon>
        <taxon>Vertebrata</taxon>
        <taxon>Euteleostomi</taxon>
        <taxon>Mammalia</taxon>
        <taxon>Eutheria</taxon>
        <taxon>Euarchontoglires</taxon>
        <taxon>Primates</taxon>
        <taxon>Haplorrhini</taxon>
        <taxon>Platyrrhini</taxon>
        <taxon>Cebidae</taxon>
        <taxon>Callitrichinae</taxon>
        <taxon>Callithrix</taxon>
        <taxon>Callithrix</taxon>
    </lineage>
</organism>
<keyword evidence="6 15" id="KW-0735">Signal-anchor</keyword>
<evidence type="ECO:0000256" key="4">
    <source>
        <dbReference type="ARBA" id="ARBA00022692"/>
    </source>
</evidence>
<dbReference type="PANTHER" id="PTHR15351">
    <property type="entry name" value="ERLIN (ER LIPID RAFT ASSOCIATED PROTEIN) HOMOLOG"/>
    <property type="match status" value="1"/>
</dbReference>
<accession>A0A2R8MQK4</accession>
<keyword evidence="3 15" id="KW-0153">Cholesterol metabolism</keyword>
<dbReference type="Bgee" id="ENSCJAG00000002768">
    <property type="expression patterns" value="Expressed in kidney and 6 other cell types or tissues"/>
</dbReference>
<evidence type="ECO:0000256" key="8">
    <source>
        <dbReference type="ARBA" id="ARBA00023098"/>
    </source>
</evidence>
<dbReference type="PANTHER" id="PTHR15351:SF4">
    <property type="entry name" value="ERLIN-2"/>
    <property type="match status" value="1"/>
</dbReference>
<evidence type="ECO:0000256" key="13">
    <source>
        <dbReference type="ARBA" id="ARBA00045228"/>
    </source>
</evidence>
<evidence type="ECO:0000256" key="11">
    <source>
        <dbReference type="ARBA" id="ARBA00023180"/>
    </source>
</evidence>
<evidence type="ECO:0000256" key="6">
    <source>
        <dbReference type="ARBA" id="ARBA00022968"/>
    </source>
</evidence>
<feature type="domain" description="Band 7" evidence="17">
    <location>
        <begin position="21"/>
        <end position="187"/>
    </location>
</feature>